<dbReference type="EMBL" id="AP028914">
    <property type="protein sequence ID" value="BES95483.1"/>
    <property type="molecule type" value="Genomic_DNA"/>
</dbReference>
<name>A0ABN7AU64_9HEMI</name>
<accession>A0ABN7AU64</accession>
<keyword evidence="2" id="KW-1185">Reference proteome</keyword>
<evidence type="ECO:0000313" key="1">
    <source>
        <dbReference type="EMBL" id="BES95483.1"/>
    </source>
</evidence>
<evidence type="ECO:0000313" key="2">
    <source>
        <dbReference type="Proteomes" id="UP001307889"/>
    </source>
</evidence>
<reference evidence="1 2" key="1">
    <citation type="submission" date="2023-09" db="EMBL/GenBank/DDBJ databases">
        <title>Nesidiocoris tenuis whole genome shotgun sequence.</title>
        <authorList>
            <person name="Shibata T."/>
            <person name="Shimoda M."/>
            <person name="Kobayashi T."/>
            <person name="Uehara T."/>
        </authorList>
    </citation>
    <scope>NUCLEOTIDE SEQUENCE [LARGE SCALE GENOMIC DNA]</scope>
    <source>
        <strain evidence="1 2">Japan</strain>
    </source>
</reference>
<organism evidence="1 2">
    <name type="scientific">Nesidiocoris tenuis</name>
    <dbReference type="NCBI Taxonomy" id="355587"/>
    <lineage>
        <taxon>Eukaryota</taxon>
        <taxon>Metazoa</taxon>
        <taxon>Ecdysozoa</taxon>
        <taxon>Arthropoda</taxon>
        <taxon>Hexapoda</taxon>
        <taxon>Insecta</taxon>
        <taxon>Pterygota</taxon>
        <taxon>Neoptera</taxon>
        <taxon>Paraneoptera</taxon>
        <taxon>Hemiptera</taxon>
        <taxon>Heteroptera</taxon>
        <taxon>Panheteroptera</taxon>
        <taxon>Cimicomorpha</taxon>
        <taxon>Miridae</taxon>
        <taxon>Dicyphina</taxon>
        <taxon>Nesidiocoris</taxon>
    </lineage>
</organism>
<gene>
    <name evidence="1" type="ORF">NTJ_08294</name>
</gene>
<dbReference type="Proteomes" id="UP001307889">
    <property type="component" value="Chromosome 6"/>
</dbReference>
<sequence length="127" mass="14280">MRIVRGNRGISLLIRPSAGGSGRHVRDVRLRPRRRSQCRMEFAGAIGNGREYRVQPLLTGETGPAGYPVRRGGVVVTNRAVVELTAPIVMTEFIGNNLWARHYFPRSHFPVGFLFQISKTKFDIEFG</sequence>
<proteinExistence type="predicted"/>
<protein>
    <submittedName>
        <fullName evidence="1">Uncharacterized protein</fullName>
    </submittedName>
</protein>